<reference evidence="7 8" key="1">
    <citation type="journal article" date="2015" name="PeerJ">
        <title>First genomic representation of candidate bacterial phylum KSB3 points to enhanced environmental sensing as a trigger of wastewater bulking.</title>
        <authorList>
            <person name="Sekiguchi Y."/>
            <person name="Ohashi A."/>
            <person name="Parks D.H."/>
            <person name="Yamauchi T."/>
            <person name="Tyson G.W."/>
            <person name="Hugenholtz P."/>
        </authorList>
    </citation>
    <scope>NUCLEOTIDE SEQUENCE [LARGE SCALE GENOMIC DNA]</scope>
</reference>
<evidence type="ECO:0000259" key="5">
    <source>
        <dbReference type="PROSITE" id="PS51149"/>
    </source>
</evidence>
<dbReference type="Pfam" id="PF02901">
    <property type="entry name" value="PFL-like"/>
    <property type="match status" value="1"/>
</dbReference>
<dbReference type="InterPro" id="IPR001150">
    <property type="entry name" value="Gly_radical"/>
</dbReference>
<evidence type="ECO:0000256" key="2">
    <source>
        <dbReference type="ARBA" id="ARBA00023239"/>
    </source>
</evidence>
<proteinExistence type="predicted"/>
<dbReference type="PANTHER" id="PTHR43641:SF2">
    <property type="entry name" value="DEHYDRATASE YBIW-RELATED"/>
    <property type="match status" value="1"/>
</dbReference>
<organism evidence="7 8">
    <name type="scientific">Vecturithrix granuli</name>
    <dbReference type="NCBI Taxonomy" id="1499967"/>
    <lineage>
        <taxon>Bacteria</taxon>
        <taxon>Candidatus Moduliflexota</taxon>
        <taxon>Candidatus Vecturitrichia</taxon>
        <taxon>Candidatus Vecturitrichales</taxon>
        <taxon>Candidatus Vecturitrichaceae</taxon>
        <taxon>Candidatus Vecturithrix</taxon>
    </lineage>
</organism>
<dbReference type="FunFam" id="3.20.70.20:FF:000008">
    <property type="entry name" value="Hypothetical formate acetyltransferase 3"/>
    <property type="match status" value="1"/>
</dbReference>
<dbReference type="GO" id="GO:0005829">
    <property type="term" value="C:cytosol"/>
    <property type="evidence" value="ECO:0007669"/>
    <property type="project" value="TreeGrafter"/>
</dbReference>
<evidence type="ECO:0000313" key="8">
    <source>
        <dbReference type="Proteomes" id="UP000030661"/>
    </source>
</evidence>
<sequence length="824" mass="93445">MLDTRAFFQTRVQERYLHLLMLQIDAKPGLSTRIHALREQVLNARPTVCLERAKCYTEAYQQHAAKPVILRRAFALEKTLQEMTVFIDDGELIVGNQSSKLRAAPIFPEYAVEWILKELDEFDKRPGDAFYLSEETKEELKEICAYWHGKTTLEKGRELMTDTLREIHAAGIIRAEGNLTSGDGHIAVNFEKILKLGIQGYLDKVEFKRKQLDLTDWADLKKSQFYQAVEISLRALRDFINRYAALALAMSEQENDSVRKAELIRIHENCRQIAQYPPQDFYQALQLTYFIQLVLQIESNGHSVSLGRMDQYLYPFYKQDKQEEKITDDFVMELLENTWIKLLSFLKIRSWSHTRFSAGSPLYQNVTIGGQTVDGEDAVNELSYLILRSVGETKLTQPNLSIRYHKHIDDEFMLECMQVIEKGFGMPAFNNDEIVIPSFLKLGVDKEDAYNYSAIGCIEVAVPGKWGYRCTGMHFLNFMRVLLAALNDGKDTMSGKTFKKGIGKLTDFESFDDVLRAWQQQVKYYARAGVAIDTAVDTILEEEVPDVLCSAFVDDCLKQGKTIKEGGSKYDFISGLQVGIANLGNSLAAIKKLVFEEQKISKAELLRHLETNFEGLEGEKVRQILLNYAPKFGNDDNYVDILLREAYMDFINELKKYHTTRYGRGPIGCQYYAGTSSISANVPSGAVVPATPDGRKAFQPLAEGSSPSSGTDELGPTAVFKSIAKLPTNKILGGVLLNQKLSPAAIKQERDKKKLIAMLHTFFTDLKGWHVQYNIVDRVTLLDAKKHPEQYRDLIVRVAGYSAFFTTLAPDTQDDIIARTEHTL</sequence>
<protein>
    <submittedName>
        <fullName evidence="7">Pyruvate formate-lyase</fullName>
    </submittedName>
</protein>
<dbReference type="Gene3D" id="3.20.70.20">
    <property type="match status" value="1"/>
</dbReference>
<dbReference type="Proteomes" id="UP000030661">
    <property type="component" value="Unassembled WGS sequence"/>
</dbReference>
<dbReference type="GO" id="GO:0016829">
    <property type="term" value="F:lyase activity"/>
    <property type="evidence" value="ECO:0007669"/>
    <property type="project" value="UniProtKB-KW"/>
</dbReference>
<dbReference type="PIRSF" id="PIRSF000379">
    <property type="entry name" value="For_Ac_trans_1"/>
    <property type="match status" value="1"/>
</dbReference>
<dbReference type="NCBIfam" id="TIGR01774">
    <property type="entry name" value="PFL2-3"/>
    <property type="match status" value="1"/>
</dbReference>
<dbReference type="CDD" id="cd01677">
    <property type="entry name" value="PFL2_DhaB_BssA"/>
    <property type="match status" value="1"/>
</dbReference>
<name>A0A081CAF0_VECG1</name>
<dbReference type="PROSITE" id="PS51149">
    <property type="entry name" value="GLY_RADICAL_2"/>
    <property type="match status" value="1"/>
</dbReference>
<evidence type="ECO:0000313" key="7">
    <source>
        <dbReference type="EMBL" id="GAK61555.1"/>
    </source>
</evidence>
<dbReference type="InterPro" id="IPR019777">
    <property type="entry name" value="Form_AcTrfase_GR_CS"/>
</dbReference>
<evidence type="ECO:0000256" key="3">
    <source>
        <dbReference type="PIRSR" id="PIRSR000379-2"/>
    </source>
</evidence>
<dbReference type="PROSITE" id="PS51554">
    <property type="entry name" value="PFL"/>
    <property type="match status" value="1"/>
</dbReference>
<gene>
    <name evidence="7" type="ORF">U27_01456</name>
</gene>
<dbReference type="InterPro" id="IPR051215">
    <property type="entry name" value="GRE"/>
</dbReference>
<dbReference type="HOGENOM" id="CLU_009096_0_1_0"/>
<dbReference type="InterPro" id="IPR010098">
    <property type="entry name" value="PFL2/GDeHydtase_fam"/>
</dbReference>
<feature type="domain" description="Glycine radical" evidence="5">
    <location>
        <begin position="703"/>
        <end position="824"/>
    </location>
</feature>
<evidence type="ECO:0000259" key="6">
    <source>
        <dbReference type="PROSITE" id="PS51554"/>
    </source>
</evidence>
<dbReference type="PROSITE" id="PS00850">
    <property type="entry name" value="GLY_RADICAL_1"/>
    <property type="match status" value="1"/>
</dbReference>
<accession>A0A081CAF0</accession>
<dbReference type="PANTHER" id="PTHR43641">
    <property type="entry name" value="FORMATE ACETYLTRANSFERASE 3-RELATED"/>
    <property type="match status" value="1"/>
</dbReference>
<keyword evidence="8" id="KW-1185">Reference proteome</keyword>
<feature type="modified residue" description="Glycine radical" evidence="3 4">
    <location>
        <position position="800"/>
    </location>
</feature>
<evidence type="ECO:0000256" key="4">
    <source>
        <dbReference type="PROSITE-ProRule" id="PRU00493"/>
    </source>
</evidence>
<evidence type="ECO:0000256" key="1">
    <source>
        <dbReference type="ARBA" id="ARBA00022818"/>
    </source>
</evidence>
<dbReference type="EMBL" id="DF820480">
    <property type="protein sequence ID" value="GAK61555.1"/>
    <property type="molecule type" value="Genomic_DNA"/>
</dbReference>
<dbReference type="SUPFAM" id="SSF51998">
    <property type="entry name" value="PFL-like glycyl radical enzymes"/>
    <property type="match status" value="1"/>
</dbReference>
<dbReference type="AlphaFoldDB" id="A0A081CAF0"/>
<keyword evidence="2 7" id="KW-0456">Lyase</keyword>
<dbReference type="eggNOG" id="COG1882">
    <property type="taxonomic scope" value="Bacteria"/>
</dbReference>
<feature type="domain" description="PFL" evidence="6">
    <location>
        <begin position="32"/>
        <end position="696"/>
    </location>
</feature>
<dbReference type="STRING" id="1499967.U27_01456"/>
<keyword evidence="7" id="KW-0670">Pyruvate</keyword>
<dbReference type="Pfam" id="PF01228">
    <property type="entry name" value="Gly_radical"/>
    <property type="match status" value="1"/>
</dbReference>
<keyword evidence="1 3" id="KW-0556">Organic radical</keyword>
<dbReference type="InterPro" id="IPR004184">
    <property type="entry name" value="PFL_dom"/>
</dbReference>